<feature type="region of interest" description="Disordered" evidence="1">
    <location>
        <begin position="1"/>
        <end position="59"/>
    </location>
</feature>
<organism evidence="2 3">
    <name type="scientific">Streptomyces chumphonensis</name>
    <dbReference type="NCBI Taxonomy" id="1214925"/>
    <lineage>
        <taxon>Bacteria</taxon>
        <taxon>Bacillati</taxon>
        <taxon>Actinomycetota</taxon>
        <taxon>Actinomycetes</taxon>
        <taxon>Kitasatosporales</taxon>
        <taxon>Streptomycetaceae</taxon>
        <taxon>Streptomyces</taxon>
    </lineage>
</organism>
<feature type="compositionally biased region" description="Low complexity" evidence="1">
    <location>
        <begin position="15"/>
        <end position="37"/>
    </location>
</feature>
<feature type="compositionally biased region" description="Basic and acidic residues" evidence="1">
    <location>
        <begin position="49"/>
        <end position="58"/>
    </location>
</feature>
<protein>
    <submittedName>
        <fullName evidence="2">Uncharacterized protein</fullName>
    </submittedName>
</protein>
<keyword evidence="3" id="KW-1185">Reference proteome</keyword>
<proteinExistence type="predicted"/>
<comment type="caution">
    <text evidence="2">The sequence shown here is derived from an EMBL/GenBank/DDBJ whole genome shotgun (WGS) entry which is preliminary data.</text>
</comment>
<accession>A0A927F2J6</accession>
<name>A0A927F2J6_9ACTN</name>
<evidence type="ECO:0000256" key="1">
    <source>
        <dbReference type="SAM" id="MobiDB-lite"/>
    </source>
</evidence>
<dbReference type="AlphaFoldDB" id="A0A927F2J6"/>
<sequence length="120" mass="12390">MNHQTPPPALKSPTRRPTGPAAADTTPAATAGGAPRNAARKGVLSALRPDPHPGDGRHPVAWLHITAPGRGTIPVATSTCACGRDRSAVGHRQVLALAEEHTAHRTLCPLRNAQEGRSAA</sequence>
<evidence type="ECO:0000313" key="2">
    <source>
        <dbReference type="EMBL" id="MBD3933141.1"/>
    </source>
</evidence>
<dbReference type="Proteomes" id="UP000632289">
    <property type="component" value="Unassembled WGS sequence"/>
</dbReference>
<evidence type="ECO:0000313" key="3">
    <source>
        <dbReference type="Proteomes" id="UP000632289"/>
    </source>
</evidence>
<dbReference type="EMBL" id="JACXYU010000008">
    <property type="protein sequence ID" value="MBD3933141.1"/>
    <property type="molecule type" value="Genomic_DNA"/>
</dbReference>
<gene>
    <name evidence="2" type="ORF">IF129_16490</name>
</gene>
<dbReference type="RefSeq" id="WP_191210551.1">
    <property type="nucleotide sequence ID" value="NZ_BAABKL010000003.1"/>
</dbReference>
<reference evidence="2" key="1">
    <citation type="submission" date="2020-09" db="EMBL/GenBank/DDBJ databases">
        <title>Secondary metabolite and genome analysis of marine Streptomyces chumphonensis KK1-2T.</title>
        <authorList>
            <person name="Phongsopitanun W."/>
            <person name="Kanchanasin P."/>
            <person name="Pittayakhajonwut P."/>
            <person name="Suwanborirux K."/>
            <person name="Tanasupawat S."/>
        </authorList>
    </citation>
    <scope>NUCLEOTIDE SEQUENCE</scope>
    <source>
        <strain evidence="2">KK1-2</strain>
    </source>
</reference>
<feature type="compositionally biased region" description="Pro residues" evidence="1">
    <location>
        <begin position="1"/>
        <end position="10"/>
    </location>
</feature>